<evidence type="ECO:0000256" key="6">
    <source>
        <dbReference type="SAM" id="Phobius"/>
    </source>
</evidence>
<keyword evidence="5 6" id="KW-0472">Membrane</keyword>
<dbReference type="Proteomes" id="UP001203338">
    <property type="component" value="Unassembled WGS sequence"/>
</dbReference>
<protein>
    <submittedName>
        <fullName evidence="8">Na+/H+ antiporter NhaC family protein</fullName>
    </submittedName>
</protein>
<feature type="transmembrane region" description="Helical" evidence="6">
    <location>
        <begin position="346"/>
        <end position="367"/>
    </location>
</feature>
<feature type="transmembrane region" description="Helical" evidence="6">
    <location>
        <begin position="388"/>
        <end position="412"/>
    </location>
</feature>
<gene>
    <name evidence="8" type="ORF">M3P05_03505</name>
</gene>
<feature type="transmembrane region" description="Helical" evidence="6">
    <location>
        <begin position="30"/>
        <end position="52"/>
    </location>
</feature>
<dbReference type="PANTHER" id="PTHR43478">
    <property type="entry name" value="NA+/H+ ANTIPORTER-RELATED"/>
    <property type="match status" value="1"/>
</dbReference>
<feature type="transmembrane region" description="Helical" evidence="6">
    <location>
        <begin position="115"/>
        <end position="133"/>
    </location>
</feature>
<feature type="transmembrane region" description="Helical" evidence="6">
    <location>
        <begin position="6"/>
        <end position="25"/>
    </location>
</feature>
<evidence type="ECO:0000256" key="2">
    <source>
        <dbReference type="ARBA" id="ARBA00022475"/>
    </source>
</evidence>
<dbReference type="InterPro" id="IPR018461">
    <property type="entry name" value="Na/H_Antiport_NhaC-like_C"/>
</dbReference>
<evidence type="ECO:0000256" key="5">
    <source>
        <dbReference type="ARBA" id="ARBA00023136"/>
    </source>
</evidence>
<name>A0ABT0PEP2_9GAMM</name>
<feature type="domain" description="Na+/H+ antiporter NhaC-like C-terminal" evidence="7">
    <location>
        <begin position="164"/>
        <end position="488"/>
    </location>
</feature>
<feature type="transmembrane region" description="Helical" evidence="6">
    <location>
        <begin position="418"/>
        <end position="440"/>
    </location>
</feature>
<dbReference type="PANTHER" id="PTHR43478:SF1">
    <property type="entry name" value="NA+_H+ ANTIPORTER NHAC-LIKE C-TERMINAL DOMAIN-CONTAINING PROTEIN"/>
    <property type="match status" value="1"/>
</dbReference>
<dbReference type="EMBL" id="JAMFLX010000003">
    <property type="protein sequence ID" value="MCL6269008.1"/>
    <property type="molecule type" value="Genomic_DNA"/>
</dbReference>
<dbReference type="Pfam" id="PF03553">
    <property type="entry name" value="Na_H_antiporter"/>
    <property type="match status" value="1"/>
</dbReference>
<sequence>MELISYSYSPLSLLAPAVAIGLAVLTRQTLLSLGAGILVGALLLTGFDVMHMVQYLLESFTKVFWDDGINSWSVYILLFLVCLGIMTSFIALAGGTRAFGEWARKRVKTARGSQVLTVALGVIIFIDDYFNALAVGNICRPLTDRNRVSRAKLAYLIDSTAAPVCVLMPISSWGAYIIALIGTILATHEITDYSSFSAFISIIPMNLYAFFALAMVIAAASMDLNVGPMHKHAMRADQGELYDESRGKPMGATEIEDTGQGTVADLVAPVLVLVLSTVTALIYTGASALAEAGQAFSVLGAFENTDVSTSLLIGGCIGLIVSFAMLSRQKVSGDRVMNAFAEGVKSMMGAIYILVLAWVLVEIIGSLETGKYLAGLVSDSISISWLPALVFLISGAMAFATGTSWGTFGIMLPIAGDMAAATEIALILPMMGAVLAGAVFGDHCSPISDTTILSSTGASCHHLDHVMTQLPYCVTVAVLCIVGYLVIGATGSAMMGFAVTAALFAGVLLVFRKLSLMNRAERDSRSFA</sequence>
<feature type="transmembrane region" description="Helical" evidence="6">
    <location>
        <begin position="307"/>
        <end position="326"/>
    </location>
</feature>
<keyword evidence="3 6" id="KW-0812">Transmembrane</keyword>
<evidence type="ECO:0000313" key="8">
    <source>
        <dbReference type="EMBL" id="MCL6269008.1"/>
    </source>
</evidence>
<dbReference type="RefSeq" id="WP_249697837.1">
    <property type="nucleotide sequence ID" value="NZ_JAMFLX010000003.1"/>
</dbReference>
<feature type="transmembrane region" description="Helical" evidence="6">
    <location>
        <begin position="493"/>
        <end position="511"/>
    </location>
</feature>
<feature type="transmembrane region" description="Helical" evidence="6">
    <location>
        <begin position="266"/>
        <end position="286"/>
    </location>
</feature>
<evidence type="ECO:0000256" key="1">
    <source>
        <dbReference type="ARBA" id="ARBA00004651"/>
    </source>
</evidence>
<feature type="transmembrane region" description="Helical" evidence="6">
    <location>
        <begin position="72"/>
        <end position="94"/>
    </location>
</feature>
<comment type="caution">
    <text evidence="8">The sequence shown here is derived from an EMBL/GenBank/DDBJ whole genome shotgun (WGS) entry which is preliminary data.</text>
</comment>
<feature type="transmembrane region" description="Helical" evidence="6">
    <location>
        <begin position="470"/>
        <end position="487"/>
    </location>
</feature>
<evidence type="ECO:0000259" key="7">
    <source>
        <dbReference type="Pfam" id="PF03553"/>
    </source>
</evidence>
<accession>A0ABT0PEP2</accession>
<comment type="subcellular location">
    <subcellularLocation>
        <location evidence="1">Cell membrane</location>
        <topology evidence="1">Multi-pass membrane protein</topology>
    </subcellularLocation>
</comment>
<reference evidence="8 9" key="1">
    <citation type="submission" date="2022-05" db="EMBL/GenBank/DDBJ databases">
        <authorList>
            <person name="Park J.-S."/>
        </authorList>
    </citation>
    <scope>NUCLEOTIDE SEQUENCE [LARGE SCALE GENOMIC DNA]</scope>
    <source>
        <strain evidence="8 9">2012CJ34-2</strain>
    </source>
</reference>
<proteinExistence type="predicted"/>
<evidence type="ECO:0000313" key="9">
    <source>
        <dbReference type="Proteomes" id="UP001203338"/>
    </source>
</evidence>
<feature type="transmembrane region" description="Helical" evidence="6">
    <location>
        <begin position="198"/>
        <end position="220"/>
    </location>
</feature>
<keyword evidence="4 6" id="KW-1133">Transmembrane helix</keyword>
<keyword evidence="9" id="KW-1185">Reference proteome</keyword>
<evidence type="ECO:0000256" key="3">
    <source>
        <dbReference type="ARBA" id="ARBA00022692"/>
    </source>
</evidence>
<keyword evidence="2" id="KW-1003">Cell membrane</keyword>
<organism evidence="8 9">
    <name type="scientific">Parendozoicomonas callyspongiae</name>
    <dbReference type="NCBI Taxonomy" id="2942213"/>
    <lineage>
        <taxon>Bacteria</taxon>
        <taxon>Pseudomonadati</taxon>
        <taxon>Pseudomonadota</taxon>
        <taxon>Gammaproteobacteria</taxon>
        <taxon>Oceanospirillales</taxon>
        <taxon>Endozoicomonadaceae</taxon>
        <taxon>Parendozoicomonas</taxon>
    </lineage>
</organism>
<feature type="transmembrane region" description="Helical" evidence="6">
    <location>
        <begin position="153"/>
        <end position="186"/>
    </location>
</feature>
<evidence type="ECO:0000256" key="4">
    <source>
        <dbReference type="ARBA" id="ARBA00022989"/>
    </source>
</evidence>